<keyword evidence="1" id="KW-0677">Repeat</keyword>
<protein>
    <submittedName>
        <fullName evidence="2">Uncharacterized protein</fullName>
    </submittedName>
</protein>
<evidence type="ECO:0000256" key="1">
    <source>
        <dbReference type="ARBA" id="ARBA00022737"/>
    </source>
</evidence>
<dbReference type="Gene3D" id="1.10.10.440">
    <property type="entry name" value="FF domain"/>
    <property type="match status" value="1"/>
</dbReference>
<accession>A0ABD3C4S2</accession>
<dbReference type="AlphaFoldDB" id="A0ABD3C4S2"/>
<dbReference type="InterPro" id="IPR046357">
    <property type="entry name" value="PPIase_dom_sf"/>
</dbReference>
<dbReference type="EMBL" id="JAVIJP010000053">
    <property type="protein sequence ID" value="KAL3624795.1"/>
    <property type="molecule type" value="Genomic_DNA"/>
</dbReference>
<dbReference type="PANTHER" id="PTHR15377:SF3">
    <property type="entry name" value="WW DOMAIN-CONTAINING PROTEIN"/>
    <property type="match status" value="1"/>
</dbReference>
<dbReference type="InterPro" id="IPR036517">
    <property type="entry name" value="FF_domain_sf"/>
</dbReference>
<proteinExistence type="predicted"/>
<dbReference type="Proteomes" id="UP001632038">
    <property type="component" value="Unassembled WGS sequence"/>
</dbReference>
<evidence type="ECO:0000313" key="2">
    <source>
        <dbReference type="EMBL" id="KAL3624795.1"/>
    </source>
</evidence>
<name>A0ABD3C4S2_9LAMI</name>
<sequence>MIASWTELKPKLEKVPQGRAANPHLDQSDLEKLFREHVKTLYEVRVQAAAALAVLETINFCTFRENVDLILVNPIPPCESRRRSRVNAGLPPEEKPRLCDDACDKEHENVLMVTTESGLQYKDIKVCSGPSPPVGFQVAANCVAMVPSGQIFDRV</sequence>
<gene>
    <name evidence="2" type="ORF">CASFOL_031463</name>
</gene>
<dbReference type="Gene3D" id="3.10.50.40">
    <property type="match status" value="1"/>
</dbReference>
<dbReference type="PANTHER" id="PTHR15377">
    <property type="entry name" value="TRANSCRIPTION ELONGATION REGULATOR 1"/>
    <property type="match status" value="1"/>
</dbReference>
<organism evidence="2 3">
    <name type="scientific">Castilleja foliolosa</name>
    <dbReference type="NCBI Taxonomy" id="1961234"/>
    <lineage>
        <taxon>Eukaryota</taxon>
        <taxon>Viridiplantae</taxon>
        <taxon>Streptophyta</taxon>
        <taxon>Embryophyta</taxon>
        <taxon>Tracheophyta</taxon>
        <taxon>Spermatophyta</taxon>
        <taxon>Magnoliopsida</taxon>
        <taxon>eudicotyledons</taxon>
        <taxon>Gunneridae</taxon>
        <taxon>Pentapetalae</taxon>
        <taxon>asterids</taxon>
        <taxon>lamiids</taxon>
        <taxon>Lamiales</taxon>
        <taxon>Orobanchaceae</taxon>
        <taxon>Pedicularideae</taxon>
        <taxon>Castillejinae</taxon>
        <taxon>Castilleja</taxon>
    </lineage>
</organism>
<reference evidence="3" key="1">
    <citation type="journal article" date="2024" name="IScience">
        <title>Strigolactones Initiate the Formation of Haustorium-like Structures in Castilleja.</title>
        <authorList>
            <person name="Buerger M."/>
            <person name="Peterson D."/>
            <person name="Chory J."/>
        </authorList>
    </citation>
    <scope>NUCLEOTIDE SEQUENCE [LARGE SCALE GENOMIC DNA]</scope>
</reference>
<evidence type="ECO:0000313" key="3">
    <source>
        <dbReference type="Proteomes" id="UP001632038"/>
    </source>
</evidence>
<dbReference type="InterPro" id="IPR045148">
    <property type="entry name" value="TCRG1-like"/>
</dbReference>
<comment type="caution">
    <text evidence="2">The sequence shown here is derived from an EMBL/GenBank/DDBJ whole genome shotgun (WGS) entry which is preliminary data.</text>
</comment>
<keyword evidence="3" id="KW-1185">Reference proteome</keyword>